<dbReference type="GO" id="GO:0005886">
    <property type="term" value="C:plasma membrane"/>
    <property type="evidence" value="ECO:0007669"/>
    <property type="project" value="TreeGrafter"/>
</dbReference>
<accession>A0A1I8FLJ5</accession>
<dbReference type="Proteomes" id="UP000095280">
    <property type="component" value="Unplaced"/>
</dbReference>
<dbReference type="Pfam" id="PF03803">
    <property type="entry name" value="Scramblase"/>
    <property type="match status" value="1"/>
</dbReference>
<reference evidence="3" key="1">
    <citation type="submission" date="2016-11" db="UniProtKB">
        <authorList>
            <consortium name="WormBaseParasite"/>
        </authorList>
    </citation>
    <scope>IDENTIFICATION</scope>
</reference>
<evidence type="ECO:0000256" key="1">
    <source>
        <dbReference type="ARBA" id="ARBA00005350"/>
    </source>
</evidence>
<comment type="similarity">
    <text evidence="1">Belongs to the phospholipid scramblase family.</text>
</comment>
<proteinExistence type="inferred from homology"/>
<dbReference type="PANTHER" id="PTHR23248:SF63">
    <property type="entry name" value="PHOSPHOLIPID SCRAMBLASE"/>
    <property type="match status" value="1"/>
</dbReference>
<evidence type="ECO:0000313" key="3">
    <source>
        <dbReference type="WBParaSite" id="maker-unitig_38008-snap-gene-0.2-mRNA-1"/>
    </source>
</evidence>
<dbReference type="AlphaFoldDB" id="A0A1I8FLJ5"/>
<sequence>MGQQVYFAAEESDVCARQCCGPQRLRDAHHRQPWRAEFKCCACPGCYCMAGMDCCAQRTADDRGPAPAASSPTSSSSAACLEPSYVIQDAGRKTVLQIRGPACICQGPAAPGTRIPMDLDVRIKAAMVGAVFLIRPPHSAVLLWRQDVRALNSKLTLPWGNSSTHHTSLYGSARQLGHTPADAQLLEAFHTSCERPMGKLETRQLHPSGSPNGSMSLGSVRVLVGAALGIPQADHVGVGVGALTRAARLWPRPAAVADAAWPELLVADAPRPAAWASSSTCRWPSGRTVRWASAAAPVAAVAGFGVVAGGSRVPAFVGVGGGGRCQIAWRRLLVGRLVLSAGPLEPSLRLSSSSGPELDACLRCRSSTSFCFVWACGGRAAALDPQLADQLQNQLKGSGRFGHSLPVSWEKSRLTLTPARGRGAAPALHTSGSLSRIFEYNVLCFH</sequence>
<dbReference type="WBParaSite" id="maker-unitig_38008-snap-gene-0.2-mRNA-1">
    <property type="protein sequence ID" value="maker-unitig_38008-snap-gene-0.2-mRNA-1"/>
    <property type="gene ID" value="maker-unitig_38008-snap-gene-0.2"/>
</dbReference>
<organism evidence="2 3">
    <name type="scientific">Macrostomum lignano</name>
    <dbReference type="NCBI Taxonomy" id="282301"/>
    <lineage>
        <taxon>Eukaryota</taxon>
        <taxon>Metazoa</taxon>
        <taxon>Spiralia</taxon>
        <taxon>Lophotrochozoa</taxon>
        <taxon>Platyhelminthes</taxon>
        <taxon>Rhabditophora</taxon>
        <taxon>Macrostomorpha</taxon>
        <taxon>Macrostomida</taxon>
        <taxon>Macrostomidae</taxon>
        <taxon>Macrostomum</taxon>
    </lineage>
</organism>
<keyword evidence="2" id="KW-1185">Reference proteome</keyword>
<dbReference type="InterPro" id="IPR005552">
    <property type="entry name" value="Scramblase"/>
</dbReference>
<protein>
    <submittedName>
        <fullName evidence="3">Phospholipid scramblase</fullName>
    </submittedName>
</protein>
<name>A0A1I8FLJ5_9PLAT</name>
<dbReference type="GO" id="GO:0017128">
    <property type="term" value="F:phospholipid scramblase activity"/>
    <property type="evidence" value="ECO:0007669"/>
    <property type="project" value="InterPro"/>
</dbReference>
<evidence type="ECO:0000313" key="2">
    <source>
        <dbReference type="Proteomes" id="UP000095280"/>
    </source>
</evidence>
<dbReference type="PANTHER" id="PTHR23248">
    <property type="entry name" value="PHOSPHOLIPID SCRAMBLASE-RELATED"/>
    <property type="match status" value="1"/>
</dbReference>